<name>A0AAV4UT82_CAEEX</name>
<comment type="caution">
    <text evidence="2">The sequence shown here is derived from an EMBL/GenBank/DDBJ whole genome shotgun (WGS) entry which is preliminary data.</text>
</comment>
<evidence type="ECO:0000313" key="2">
    <source>
        <dbReference type="EMBL" id="GIY60946.1"/>
    </source>
</evidence>
<protein>
    <submittedName>
        <fullName evidence="2">Uncharacterized protein</fullName>
    </submittedName>
</protein>
<feature type="region of interest" description="Disordered" evidence="1">
    <location>
        <begin position="74"/>
        <end position="102"/>
    </location>
</feature>
<evidence type="ECO:0000256" key="1">
    <source>
        <dbReference type="SAM" id="MobiDB-lite"/>
    </source>
</evidence>
<organism evidence="2 3">
    <name type="scientific">Caerostris extrusa</name>
    <name type="common">Bark spider</name>
    <name type="synonym">Caerostris bankana</name>
    <dbReference type="NCBI Taxonomy" id="172846"/>
    <lineage>
        <taxon>Eukaryota</taxon>
        <taxon>Metazoa</taxon>
        <taxon>Ecdysozoa</taxon>
        <taxon>Arthropoda</taxon>
        <taxon>Chelicerata</taxon>
        <taxon>Arachnida</taxon>
        <taxon>Araneae</taxon>
        <taxon>Araneomorphae</taxon>
        <taxon>Entelegynae</taxon>
        <taxon>Araneoidea</taxon>
        <taxon>Araneidae</taxon>
        <taxon>Caerostris</taxon>
    </lineage>
</organism>
<keyword evidence="3" id="KW-1185">Reference proteome</keyword>
<dbReference type="Proteomes" id="UP001054945">
    <property type="component" value="Unassembled WGS sequence"/>
</dbReference>
<accession>A0AAV4UT82</accession>
<reference evidence="2 3" key="1">
    <citation type="submission" date="2021-06" db="EMBL/GenBank/DDBJ databases">
        <title>Caerostris extrusa draft genome.</title>
        <authorList>
            <person name="Kono N."/>
            <person name="Arakawa K."/>
        </authorList>
    </citation>
    <scope>NUCLEOTIDE SEQUENCE [LARGE SCALE GENOMIC DNA]</scope>
</reference>
<dbReference type="EMBL" id="BPLR01013402">
    <property type="protein sequence ID" value="GIY60946.1"/>
    <property type="molecule type" value="Genomic_DNA"/>
</dbReference>
<gene>
    <name evidence="2" type="ORF">CEXT_1151</name>
</gene>
<evidence type="ECO:0000313" key="3">
    <source>
        <dbReference type="Proteomes" id="UP001054945"/>
    </source>
</evidence>
<dbReference type="AlphaFoldDB" id="A0AAV4UT82"/>
<sequence length="102" mass="11161">MPKYSLSSTKDPEQQEAPDAKKEKAHPHFPDHWSFSRSGPFGASGSTHGCGPKGTLSLLGHIEKGGNGLLVEQQNELRPTAQRGTIERRTQLETPSIEVKEN</sequence>
<feature type="region of interest" description="Disordered" evidence="1">
    <location>
        <begin position="1"/>
        <end position="50"/>
    </location>
</feature>
<feature type="compositionally biased region" description="Basic and acidic residues" evidence="1">
    <location>
        <begin position="10"/>
        <end position="31"/>
    </location>
</feature>
<proteinExistence type="predicted"/>